<dbReference type="RefSeq" id="WP_345026371.1">
    <property type="nucleotide sequence ID" value="NZ_BAABEY010000002.1"/>
</dbReference>
<accession>A0ABP8LNH9</accession>
<protein>
    <submittedName>
        <fullName evidence="1">Uncharacterized protein</fullName>
    </submittedName>
</protein>
<dbReference type="Proteomes" id="UP001501508">
    <property type="component" value="Unassembled WGS sequence"/>
</dbReference>
<comment type="caution">
    <text evidence="1">The sequence shown here is derived from an EMBL/GenBank/DDBJ whole genome shotgun (WGS) entry which is preliminary data.</text>
</comment>
<sequence>MRIFRIPWKHQTALLQAGAIFLLILSAPGSYAQTTRWTPTFDQFKIVPNYNFPDHHIRTLRDYLFFGFSRISKESGIVYFRVNGKGQVDSIRIDGFFKPEIQNWLRNNIESTNGKWTLPQGTKESDFCWFTAFFSNRKIPVRTTLSIFYPVGNFSVAIKKLHQALLNQSEYFEAEQRRLNHRQHLVHTDAGVIVNPLVYPEEMSYK</sequence>
<gene>
    <name evidence="1" type="ORF">GCM10023091_04290</name>
</gene>
<name>A0ABP8LNH9_9BACT</name>
<dbReference type="EMBL" id="BAABEY010000002">
    <property type="protein sequence ID" value="GAA4432348.1"/>
    <property type="molecule type" value="Genomic_DNA"/>
</dbReference>
<evidence type="ECO:0000313" key="2">
    <source>
        <dbReference type="Proteomes" id="UP001501508"/>
    </source>
</evidence>
<proteinExistence type="predicted"/>
<keyword evidence="2" id="KW-1185">Reference proteome</keyword>
<organism evidence="1 2">
    <name type="scientific">Ravibacter arvi</name>
    <dbReference type="NCBI Taxonomy" id="2051041"/>
    <lineage>
        <taxon>Bacteria</taxon>
        <taxon>Pseudomonadati</taxon>
        <taxon>Bacteroidota</taxon>
        <taxon>Cytophagia</taxon>
        <taxon>Cytophagales</taxon>
        <taxon>Spirosomataceae</taxon>
        <taxon>Ravibacter</taxon>
    </lineage>
</organism>
<reference evidence="2" key="1">
    <citation type="journal article" date="2019" name="Int. J. Syst. Evol. Microbiol.">
        <title>The Global Catalogue of Microorganisms (GCM) 10K type strain sequencing project: providing services to taxonomists for standard genome sequencing and annotation.</title>
        <authorList>
            <consortium name="The Broad Institute Genomics Platform"/>
            <consortium name="The Broad Institute Genome Sequencing Center for Infectious Disease"/>
            <person name="Wu L."/>
            <person name="Ma J."/>
        </authorList>
    </citation>
    <scope>NUCLEOTIDE SEQUENCE [LARGE SCALE GENOMIC DNA]</scope>
    <source>
        <strain evidence="2">JCM 31920</strain>
    </source>
</reference>
<evidence type="ECO:0000313" key="1">
    <source>
        <dbReference type="EMBL" id="GAA4432348.1"/>
    </source>
</evidence>